<accession>A0ABX3IKY4</accession>
<keyword evidence="1 3" id="KW-0963">Cytoplasm</keyword>
<keyword evidence="4" id="KW-0238">DNA-binding</keyword>
<dbReference type="Pfam" id="PF01668">
    <property type="entry name" value="SmpB"/>
    <property type="match status" value="1"/>
</dbReference>
<evidence type="ECO:0000313" key="5">
    <source>
        <dbReference type="Proteomes" id="UP000242616"/>
    </source>
</evidence>
<dbReference type="HAMAP" id="MF_00023">
    <property type="entry name" value="SmpB"/>
    <property type="match status" value="1"/>
</dbReference>
<gene>
    <name evidence="3" type="primary">smpB</name>
    <name evidence="4" type="ORF">XJ44_02315</name>
</gene>
<comment type="function">
    <text evidence="3">Required for rescue of stalled ribosomes mediated by trans-translation. Binds to transfer-messenger RNA (tmRNA), required for stable association of tmRNA with ribosomes. tmRNA and SmpB together mimic tRNA shape, replacing the anticodon stem-loop with SmpB. tmRNA is encoded by the ssrA gene; the 2 termini fold to resemble tRNA(Ala) and it encodes a 'tag peptide', a short internal open reading frame. During trans-translation Ala-aminoacylated tmRNA acts like a tRNA, entering the A-site of stalled ribosomes, displacing the stalled mRNA. The ribosome then switches to translate the ORF on the tmRNA; the nascent peptide is terminated with the 'tag peptide' encoded by the tmRNA and targeted for degradation. The ribosome is freed to recommence translation, which seems to be the essential function of trans-translation.</text>
</comment>
<evidence type="ECO:0000313" key="4">
    <source>
        <dbReference type="EMBL" id="ONN27821.1"/>
    </source>
</evidence>
<evidence type="ECO:0000256" key="3">
    <source>
        <dbReference type="HAMAP-Rule" id="MF_00023"/>
    </source>
</evidence>
<dbReference type="NCBIfam" id="NF003843">
    <property type="entry name" value="PRK05422.1"/>
    <property type="match status" value="1"/>
</dbReference>
<dbReference type="GO" id="GO:0003677">
    <property type="term" value="F:DNA binding"/>
    <property type="evidence" value="ECO:0007669"/>
    <property type="project" value="UniProtKB-KW"/>
</dbReference>
<sequence>MKVIATNKKAYSDYNILETYEAGIELRGTEVKSLRESGANFKDSFCRIKKGEVFLLNLNIPQYRNGNLNNHDPERPRRLLLHKKEIHRLIGKVKEQGLTIIPTKIYFNNRGLVKVEIAVAKGKRKYDKREDIKKKEINRKIQEYLKRNR</sequence>
<dbReference type="RefSeq" id="WP_075665456.1">
    <property type="nucleotide sequence ID" value="NZ_LBFC01000006.1"/>
</dbReference>
<keyword evidence="5" id="KW-1185">Reference proteome</keyword>
<dbReference type="InterPro" id="IPR023620">
    <property type="entry name" value="SmpB"/>
</dbReference>
<evidence type="ECO:0000256" key="1">
    <source>
        <dbReference type="ARBA" id="ARBA00022490"/>
    </source>
</evidence>
<dbReference type="Proteomes" id="UP000242616">
    <property type="component" value="Unassembled WGS sequence"/>
</dbReference>
<comment type="caution">
    <text evidence="4">The sequence shown here is derived from an EMBL/GenBank/DDBJ whole genome shotgun (WGS) entry which is preliminary data.</text>
</comment>
<evidence type="ECO:0000256" key="2">
    <source>
        <dbReference type="ARBA" id="ARBA00022884"/>
    </source>
</evidence>
<dbReference type="EMBL" id="LBFC01000006">
    <property type="protein sequence ID" value="ONN27821.1"/>
    <property type="molecule type" value="Genomic_DNA"/>
</dbReference>
<dbReference type="CDD" id="cd09294">
    <property type="entry name" value="SmpB"/>
    <property type="match status" value="1"/>
</dbReference>
<name>A0ABX3IKY4_9BACT</name>
<protein>
    <recommendedName>
        <fullName evidence="3">SsrA-binding protein</fullName>
    </recommendedName>
    <alternativeName>
        <fullName evidence="3">Small protein B</fullName>
    </alternativeName>
</protein>
<proteinExistence type="inferred from homology"/>
<dbReference type="PANTHER" id="PTHR30308:SF2">
    <property type="entry name" value="SSRA-BINDING PROTEIN"/>
    <property type="match status" value="1"/>
</dbReference>
<comment type="subcellular location">
    <subcellularLocation>
        <location evidence="3">Cytoplasm</location>
    </subcellularLocation>
    <text evidence="3">The tmRNA-SmpB complex associates with stalled 70S ribosomes.</text>
</comment>
<reference evidence="4 5" key="1">
    <citation type="submission" date="2015-06" db="EMBL/GenBank/DDBJ databases">
        <title>Genome sequencing of Thermotogales isolates from hydrothermal vents.</title>
        <authorList>
            <person name="Haverkamp T.H."/>
            <person name="Kublanov I.V."/>
            <person name="Nesbo C.L."/>
        </authorList>
    </citation>
    <scope>NUCLEOTIDE SEQUENCE [LARGE SCALE GENOMIC DNA]</scope>
    <source>
        <strain evidence="5">ik275mar</strain>
    </source>
</reference>
<comment type="similarity">
    <text evidence="3">Belongs to the SmpB family.</text>
</comment>
<keyword evidence="2 3" id="KW-0694">RNA-binding</keyword>
<dbReference type="InterPro" id="IPR020081">
    <property type="entry name" value="SsrA-bd_prot_CS"/>
</dbReference>
<dbReference type="PANTHER" id="PTHR30308">
    <property type="entry name" value="TMRNA-BINDING COMPONENT OF TRANS-TRANSLATION TAGGING COMPLEX"/>
    <property type="match status" value="1"/>
</dbReference>
<dbReference type="Gene3D" id="2.40.280.10">
    <property type="match status" value="1"/>
</dbReference>
<dbReference type="InterPro" id="IPR000037">
    <property type="entry name" value="SsrA-bd_prot"/>
</dbReference>
<dbReference type="NCBIfam" id="TIGR00086">
    <property type="entry name" value="smpB"/>
    <property type="match status" value="1"/>
</dbReference>
<dbReference type="SUPFAM" id="SSF74982">
    <property type="entry name" value="Small protein B (SmpB)"/>
    <property type="match status" value="1"/>
</dbReference>
<dbReference type="PROSITE" id="PS01317">
    <property type="entry name" value="SSRP"/>
    <property type="match status" value="1"/>
</dbReference>
<organism evidence="4 5">
    <name type="scientific">Thermosipho affectus</name>
    <dbReference type="NCBI Taxonomy" id="660294"/>
    <lineage>
        <taxon>Bacteria</taxon>
        <taxon>Thermotogati</taxon>
        <taxon>Thermotogota</taxon>
        <taxon>Thermotogae</taxon>
        <taxon>Thermotogales</taxon>
        <taxon>Fervidobacteriaceae</taxon>
        <taxon>Thermosipho</taxon>
    </lineage>
</organism>